<dbReference type="InParanoid" id="A0A2P5FG59"/>
<proteinExistence type="predicted"/>
<reference evidence="2" key="1">
    <citation type="submission" date="2016-06" db="EMBL/GenBank/DDBJ databases">
        <title>Parallel loss of symbiosis genes in relatives of nitrogen-fixing non-legume Parasponia.</title>
        <authorList>
            <person name="Van Velzen R."/>
            <person name="Holmer R."/>
            <person name="Bu F."/>
            <person name="Rutten L."/>
            <person name="Van Zeijl A."/>
            <person name="Liu W."/>
            <person name="Santuari L."/>
            <person name="Cao Q."/>
            <person name="Sharma T."/>
            <person name="Shen D."/>
            <person name="Roswanjaya Y."/>
            <person name="Wardhani T."/>
            <person name="Kalhor M.S."/>
            <person name="Jansen J."/>
            <person name="Van den Hoogen J."/>
            <person name="Gungor B."/>
            <person name="Hartog M."/>
            <person name="Hontelez J."/>
            <person name="Verver J."/>
            <person name="Yang W.-C."/>
            <person name="Schijlen E."/>
            <person name="Repin R."/>
            <person name="Schilthuizen M."/>
            <person name="Schranz E."/>
            <person name="Heidstra R."/>
            <person name="Miyata K."/>
            <person name="Fedorova E."/>
            <person name="Kohlen W."/>
            <person name="Bisseling T."/>
            <person name="Smit S."/>
            <person name="Geurts R."/>
        </authorList>
    </citation>
    <scope>NUCLEOTIDE SEQUENCE [LARGE SCALE GENOMIC DNA]</scope>
    <source>
        <strain evidence="2">cv. RG33-2</strain>
    </source>
</reference>
<organism evidence="1 2">
    <name type="scientific">Trema orientale</name>
    <name type="common">Charcoal tree</name>
    <name type="synonym">Celtis orientalis</name>
    <dbReference type="NCBI Taxonomy" id="63057"/>
    <lineage>
        <taxon>Eukaryota</taxon>
        <taxon>Viridiplantae</taxon>
        <taxon>Streptophyta</taxon>
        <taxon>Embryophyta</taxon>
        <taxon>Tracheophyta</taxon>
        <taxon>Spermatophyta</taxon>
        <taxon>Magnoliopsida</taxon>
        <taxon>eudicotyledons</taxon>
        <taxon>Gunneridae</taxon>
        <taxon>Pentapetalae</taxon>
        <taxon>rosids</taxon>
        <taxon>fabids</taxon>
        <taxon>Rosales</taxon>
        <taxon>Cannabaceae</taxon>
        <taxon>Trema</taxon>
    </lineage>
</organism>
<evidence type="ECO:0000313" key="2">
    <source>
        <dbReference type="Proteomes" id="UP000237000"/>
    </source>
</evidence>
<protein>
    <submittedName>
        <fullName evidence="1">Uncharacterized protein</fullName>
    </submittedName>
</protein>
<sequence length="68" mass="7233">MTEIKTLTESVPCSKTEFQPRNPSGQSVFIAQSLADSANAIIDFPFPKNVPGIPAELRAPTGSLPCLC</sequence>
<dbReference type="Proteomes" id="UP000237000">
    <property type="component" value="Unassembled WGS sequence"/>
</dbReference>
<gene>
    <name evidence="1" type="ORF">TorRG33x02_074920</name>
</gene>
<keyword evidence="2" id="KW-1185">Reference proteome</keyword>
<name>A0A2P5FG59_TREOI</name>
<comment type="caution">
    <text evidence="1">The sequence shown here is derived from an EMBL/GenBank/DDBJ whole genome shotgun (WGS) entry which is preliminary data.</text>
</comment>
<accession>A0A2P5FG59</accession>
<dbReference type="AlphaFoldDB" id="A0A2P5FG59"/>
<evidence type="ECO:0000313" key="1">
    <source>
        <dbReference type="EMBL" id="PON96788.1"/>
    </source>
</evidence>
<dbReference type="EMBL" id="JXTC01000036">
    <property type="protein sequence ID" value="PON96788.1"/>
    <property type="molecule type" value="Genomic_DNA"/>
</dbReference>